<organism evidence="5 6">
    <name type="scientific">Talaromyces proteolyticus</name>
    <dbReference type="NCBI Taxonomy" id="1131652"/>
    <lineage>
        <taxon>Eukaryota</taxon>
        <taxon>Fungi</taxon>
        <taxon>Dikarya</taxon>
        <taxon>Ascomycota</taxon>
        <taxon>Pezizomycotina</taxon>
        <taxon>Eurotiomycetes</taxon>
        <taxon>Eurotiomycetidae</taxon>
        <taxon>Eurotiales</taxon>
        <taxon>Trichocomaceae</taxon>
        <taxon>Talaromyces</taxon>
        <taxon>Talaromyces sect. Bacilispori</taxon>
    </lineage>
</organism>
<dbReference type="EMBL" id="JAJTJA010000001">
    <property type="protein sequence ID" value="KAH8705592.1"/>
    <property type="molecule type" value="Genomic_DNA"/>
</dbReference>
<gene>
    <name evidence="5" type="ORF">BGW36DRAFT_422142</name>
</gene>
<keyword evidence="6" id="KW-1185">Reference proteome</keyword>
<evidence type="ECO:0000256" key="2">
    <source>
        <dbReference type="ARBA" id="ARBA00023043"/>
    </source>
</evidence>
<sequence>MLPLKTGHLEVVWVLLEHGAGVNAPDKMDGTAVLGASQSGDFEVVTFLLRNGVNQFAHALLITFEYGNLEVVKVFLKQKKNSIQIFLYDNALRAASSKGLHKIQQLLLEIILNFSIQSDKHGNGNPLRGSDGRNPKRQGLADKSTSSILVMEDLYRLTFMHSFHQTHPQWSGF</sequence>
<dbReference type="SUPFAM" id="SSF48403">
    <property type="entry name" value="Ankyrin repeat"/>
    <property type="match status" value="1"/>
</dbReference>
<dbReference type="RefSeq" id="XP_046078213.1">
    <property type="nucleotide sequence ID" value="XM_046219660.1"/>
</dbReference>
<dbReference type="Proteomes" id="UP001201262">
    <property type="component" value="Unassembled WGS sequence"/>
</dbReference>
<evidence type="ECO:0000256" key="3">
    <source>
        <dbReference type="PROSITE-ProRule" id="PRU00023"/>
    </source>
</evidence>
<dbReference type="PROSITE" id="PS50088">
    <property type="entry name" value="ANK_REPEAT"/>
    <property type="match status" value="1"/>
</dbReference>
<reference evidence="5" key="1">
    <citation type="submission" date="2021-12" db="EMBL/GenBank/DDBJ databases">
        <title>Convergent genome expansion in fungi linked to evolution of root-endophyte symbiosis.</title>
        <authorList>
            <consortium name="DOE Joint Genome Institute"/>
            <person name="Ke Y.-H."/>
            <person name="Bonito G."/>
            <person name="Liao H.-L."/>
            <person name="Looney B."/>
            <person name="Rojas-Flechas A."/>
            <person name="Nash J."/>
            <person name="Hameed K."/>
            <person name="Schadt C."/>
            <person name="Martin F."/>
            <person name="Crous P.W."/>
            <person name="Miettinen O."/>
            <person name="Magnuson J.K."/>
            <person name="Labbe J."/>
            <person name="Jacobson D."/>
            <person name="Doktycz M.J."/>
            <person name="Veneault-Fourrey C."/>
            <person name="Kuo A."/>
            <person name="Mondo S."/>
            <person name="Calhoun S."/>
            <person name="Riley R."/>
            <person name="Ohm R."/>
            <person name="LaButti K."/>
            <person name="Andreopoulos B."/>
            <person name="Pangilinan J."/>
            <person name="Nolan M."/>
            <person name="Tritt A."/>
            <person name="Clum A."/>
            <person name="Lipzen A."/>
            <person name="Daum C."/>
            <person name="Barry K."/>
            <person name="Grigoriev I.V."/>
            <person name="Vilgalys R."/>
        </authorList>
    </citation>
    <scope>NUCLEOTIDE SEQUENCE</scope>
    <source>
        <strain evidence="5">PMI_201</strain>
    </source>
</reference>
<evidence type="ECO:0000313" key="6">
    <source>
        <dbReference type="Proteomes" id="UP001201262"/>
    </source>
</evidence>
<dbReference type="InterPro" id="IPR036770">
    <property type="entry name" value="Ankyrin_rpt-contain_sf"/>
</dbReference>
<dbReference type="AlphaFoldDB" id="A0AAD4L444"/>
<comment type="caution">
    <text evidence="5">The sequence shown here is derived from an EMBL/GenBank/DDBJ whole genome shotgun (WGS) entry which is preliminary data.</text>
</comment>
<evidence type="ECO:0000313" key="5">
    <source>
        <dbReference type="EMBL" id="KAH8705592.1"/>
    </source>
</evidence>
<dbReference type="InterPro" id="IPR002110">
    <property type="entry name" value="Ankyrin_rpt"/>
</dbReference>
<proteinExistence type="predicted"/>
<evidence type="ECO:0000256" key="4">
    <source>
        <dbReference type="SAM" id="MobiDB-lite"/>
    </source>
</evidence>
<protein>
    <recommendedName>
        <fullName evidence="7">Ankyrin repeat protein</fullName>
    </recommendedName>
</protein>
<dbReference type="PANTHER" id="PTHR24123">
    <property type="entry name" value="ANKYRIN REPEAT-CONTAINING"/>
    <property type="match status" value="1"/>
</dbReference>
<keyword evidence="2 3" id="KW-0040">ANK repeat</keyword>
<dbReference type="InterPro" id="IPR051165">
    <property type="entry name" value="Multifunctional_ANK_Repeat"/>
</dbReference>
<dbReference type="GeneID" id="70249947"/>
<dbReference type="PANTHER" id="PTHR24123:SF33">
    <property type="entry name" value="PROTEIN HOS4"/>
    <property type="match status" value="1"/>
</dbReference>
<feature type="repeat" description="ANK" evidence="3">
    <location>
        <begin position="1"/>
        <end position="27"/>
    </location>
</feature>
<keyword evidence="1" id="KW-0677">Repeat</keyword>
<dbReference type="Pfam" id="PF00023">
    <property type="entry name" value="Ank"/>
    <property type="match status" value="1"/>
</dbReference>
<feature type="region of interest" description="Disordered" evidence="4">
    <location>
        <begin position="122"/>
        <end position="141"/>
    </location>
</feature>
<evidence type="ECO:0000256" key="1">
    <source>
        <dbReference type="ARBA" id="ARBA00022737"/>
    </source>
</evidence>
<dbReference type="Gene3D" id="1.25.40.20">
    <property type="entry name" value="Ankyrin repeat-containing domain"/>
    <property type="match status" value="1"/>
</dbReference>
<accession>A0AAD4L444</accession>
<name>A0AAD4L444_9EURO</name>
<evidence type="ECO:0008006" key="7">
    <source>
        <dbReference type="Google" id="ProtNLM"/>
    </source>
</evidence>